<accession>A0AC54Z544</accession>
<organism evidence="1 2">
    <name type="scientific">Orycteropus afer afer</name>
    <dbReference type="NCBI Taxonomy" id="1230840"/>
    <lineage>
        <taxon>Eukaryota</taxon>
        <taxon>Metazoa</taxon>
        <taxon>Chordata</taxon>
        <taxon>Craniata</taxon>
        <taxon>Vertebrata</taxon>
        <taxon>Euteleostomi</taxon>
        <taxon>Mammalia</taxon>
        <taxon>Eutheria</taxon>
        <taxon>Afrotheria</taxon>
        <taxon>Tubulidentata</taxon>
        <taxon>Orycteropodidae</taxon>
        <taxon>Orycteropus</taxon>
    </lineage>
</organism>
<proteinExistence type="predicted"/>
<sequence>MKPGKVVMVLARHYSRCRCYSYFFMKNTDDSTSDFPYSHILMAGIDHYPHKVTAAMGKKKIVKRSKINSFVKVHNCNHFMPTRHSVDILLDKAVINKDVFRNPALKCKAWGKAKVKSELRYKMGKNK</sequence>
<dbReference type="Proteomes" id="UP000694850">
    <property type="component" value="Unplaced"/>
</dbReference>
<name>A0AC54Z544_ORYAF</name>
<dbReference type="RefSeq" id="XP_042636363.1">
    <property type="nucleotide sequence ID" value="XM_042780429.1"/>
</dbReference>
<gene>
    <name evidence="2" type="primary">LOC103193706</name>
</gene>
<evidence type="ECO:0000313" key="2">
    <source>
        <dbReference type="RefSeq" id="XP_042636363.1"/>
    </source>
</evidence>
<keyword evidence="1" id="KW-1185">Reference proteome</keyword>
<reference evidence="2" key="1">
    <citation type="submission" date="2025-08" db="UniProtKB">
        <authorList>
            <consortium name="RefSeq"/>
        </authorList>
    </citation>
    <scope>IDENTIFICATION</scope>
</reference>
<evidence type="ECO:0000313" key="1">
    <source>
        <dbReference type="Proteomes" id="UP000694850"/>
    </source>
</evidence>
<protein>
    <submittedName>
        <fullName evidence="2">60S ribosomal protein L27-like</fullName>
    </submittedName>
</protein>